<dbReference type="PANTHER" id="PTHR23310:SF77">
    <property type="entry name" value="LD25952P"/>
    <property type="match status" value="1"/>
</dbReference>
<name>A0A7G2C205_9TRYP</name>
<dbReference type="GO" id="GO:0005737">
    <property type="term" value="C:cytoplasm"/>
    <property type="evidence" value="ECO:0007669"/>
    <property type="project" value="TreeGrafter"/>
</dbReference>
<dbReference type="PROSITE" id="PS51228">
    <property type="entry name" value="ACB_2"/>
    <property type="match status" value="1"/>
</dbReference>
<dbReference type="AlphaFoldDB" id="A0A7G2C205"/>
<dbReference type="Proteomes" id="UP000515908">
    <property type="component" value="Chromosome 01"/>
</dbReference>
<sequence length="207" mass="24347">MAIPFPERYHKAARYVDLKFGDLEHNAQLSNEHKLVFYALRQQVEVGPCQAPAPALWHVKERHMYNAWRSLASKSKFECMVLYVEALEQYLGRTDWVEELARMETESTVTPPGPSTDGMEDDIQKHQAPTEENIRYLSHQLAITRRELERYKQERDERAPQRLVLHLPGRHTAGEEWCVPMKRPHHAEYIVVPSKGVRDWAKWFDML</sequence>
<evidence type="ECO:0000259" key="2">
    <source>
        <dbReference type="PROSITE" id="PS51228"/>
    </source>
</evidence>
<keyword evidence="4" id="KW-1185">Reference proteome</keyword>
<dbReference type="Gene3D" id="1.20.80.10">
    <property type="match status" value="1"/>
</dbReference>
<proteinExistence type="predicted"/>
<dbReference type="InterPro" id="IPR000582">
    <property type="entry name" value="Acyl-CoA-binding_protein"/>
</dbReference>
<protein>
    <submittedName>
        <fullName evidence="3">Acyl CoA binding protein, putative</fullName>
    </submittedName>
</protein>
<evidence type="ECO:0000313" key="4">
    <source>
        <dbReference type="Proteomes" id="UP000515908"/>
    </source>
</evidence>
<dbReference type="InterPro" id="IPR035984">
    <property type="entry name" value="Acyl-CoA-binding_sf"/>
</dbReference>
<feature type="domain" description="ACB" evidence="2">
    <location>
        <begin position="5"/>
        <end position="98"/>
    </location>
</feature>
<dbReference type="EMBL" id="LR877145">
    <property type="protein sequence ID" value="CAD2213284.1"/>
    <property type="molecule type" value="Genomic_DNA"/>
</dbReference>
<organism evidence="3 4">
    <name type="scientific">Angomonas deanei</name>
    <dbReference type="NCBI Taxonomy" id="59799"/>
    <lineage>
        <taxon>Eukaryota</taxon>
        <taxon>Discoba</taxon>
        <taxon>Euglenozoa</taxon>
        <taxon>Kinetoplastea</taxon>
        <taxon>Metakinetoplastina</taxon>
        <taxon>Trypanosomatida</taxon>
        <taxon>Trypanosomatidae</taxon>
        <taxon>Strigomonadinae</taxon>
        <taxon>Angomonas</taxon>
    </lineage>
</organism>
<gene>
    <name evidence="3" type="ORF">ADEAN_000072500</name>
</gene>
<dbReference type="SUPFAM" id="SSF47027">
    <property type="entry name" value="Acyl-CoA binding protein"/>
    <property type="match status" value="1"/>
</dbReference>
<dbReference type="PANTHER" id="PTHR23310">
    <property type="entry name" value="ACYL-COA-BINDING PROTEIN, ACBP"/>
    <property type="match status" value="1"/>
</dbReference>
<keyword evidence="1" id="KW-0446">Lipid-binding</keyword>
<evidence type="ECO:0000313" key="3">
    <source>
        <dbReference type="EMBL" id="CAD2213284.1"/>
    </source>
</evidence>
<dbReference type="GO" id="GO:0006631">
    <property type="term" value="P:fatty acid metabolic process"/>
    <property type="evidence" value="ECO:0007669"/>
    <property type="project" value="TreeGrafter"/>
</dbReference>
<reference evidence="3 4" key="1">
    <citation type="submission" date="2020-08" db="EMBL/GenBank/DDBJ databases">
        <authorList>
            <person name="Newling K."/>
            <person name="Davey J."/>
            <person name="Forrester S."/>
        </authorList>
    </citation>
    <scope>NUCLEOTIDE SEQUENCE [LARGE SCALE GENOMIC DNA]</scope>
    <source>
        <strain evidence="4">Crithidia deanei Carvalho (ATCC PRA-265)</strain>
    </source>
</reference>
<dbReference type="Pfam" id="PF00887">
    <property type="entry name" value="ACBP"/>
    <property type="match status" value="1"/>
</dbReference>
<dbReference type="VEuPathDB" id="TriTrypDB:ADEAN_000072500"/>
<dbReference type="InterPro" id="IPR014352">
    <property type="entry name" value="FERM/acyl-CoA-bd_prot_sf"/>
</dbReference>
<evidence type="ECO:0000256" key="1">
    <source>
        <dbReference type="ARBA" id="ARBA00023121"/>
    </source>
</evidence>
<dbReference type="GO" id="GO:0000062">
    <property type="term" value="F:fatty-acyl-CoA binding"/>
    <property type="evidence" value="ECO:0007669"/>
    <property type="project" value="InterPro"/>
</dbReference>
<accession>A0A7G2C205</accession>